<evidence type="ECO:0000313" key="2">
    <source>
        <dbReference type="EMBL" id="KAA0045136.1"/>
    </source>
</evidence>
<dbReference type="EMBL" id="SSTE01014747">
    <property type="protein sequence ID" value="KAA0045136.1"/>
    <property type="molecule type" value="Genomic_DNA"/>
</dbReference>
<dbReference type="Pfam" id="PF00078">
    <property type="entry name" value="RVT_1"/>
    <property type="match status" value="1"/>
</dbReference>
<dbReference type="InterPro" id="IPR000477">
    <property type="entry name" value="RT_dom"/>
</dbReference>
<proteinExistence type="predicted"/>
<evidence type="ECO:0000259" key="1">
    <source>
        <dbReference type="PROSITE" id="PS50878"/>
    </source>
</evidence>
<feature type="domain" description="Reverse transcriptase" evidence="1">
    <location>
        <begin position="172"/>
        <end position="373"/>
    </location>
</feature>
<dbReference type="Gene3D" id="3.30.70.270">
    <property type="match status" value="1"/>
</dbReference>
<dbReference type="PANTHER" id="PTHR24559:SF450">
    <property type="entry name" value="RNA-DIRECTED DNA POLYMERASE HOMOLOG"/>
    <property type="match status" value="1"/>
</dbReference>
<dbReference type="OrthoDB" id="1749611at2759"/>
<dbReference type="Proteomes" id="UP000321947">
    <property type="component" value="Unassembled WGS sequence"/>
</dbReference>
<protein>
    <submittedName>
        <fullName evidence="2">Ty3-gypsy retroelement transposase</fullName>
    </submittedName>
</protein>
<name>A0A5A7TSN2_CUCMM</name>
<dbReference type="AlphaFoldDB" id="A0A5A7TSN2"/>
<dbReference type="PANTHER" id="PTHR24559">
    <property type="entry name" value="TRANSPOSON TY3-I GAG-POL POLYPROTEIN"/>
    <property type="match status" value="1"/>
</dbReference>
<gene>
    <name evidence="3" type="ORF">E5676_scaffold500G001130</name>
    <name evidence="2" type="ORF">E6C27_scaffold30G001350</name>
</gene>
<evidence type="ECO:0000313" key="3">
    <source>
        <dbReference type="EMBL" id="TYK23601.1"/>
    </source>
</evidence>
<reference evidence="4 5" key="1">
    <citation type="submission" date="2019-08" db="EMBL/GenBank/DDBJ databases">
        <title>Draft genome sequences of two oriental melons (Cucumis melo L. var makuwa).</title>
        <authorList>
            <person name="Kwon S.-Y."/>
        </authorList>
    </citation>
    <scope>NUCLEOTIDE SEQUENCE [LARGE SCALE GENOMIC DNA]</scope>
    <source>
        <strain evidence="5">cv. Chang Bougi</strain>
        <strain evidence="4">cv. SW 3</strain>
        <tissue evidence="2">Leaf</tissue>
    </source>
</reference>
<dbReference type="EMBL" id="SSTD01004451">
    <property type="protein sequence ID" value="TYK23601.1"/>
    <property type="molecule type" value="Genomic_DNA"/>
</dbReference>
<dbReference type="Gene3D" id="3.10.10.10">
    <property type="entry name" value="HIV Type 1 Reverse Transcriptase, subunit A, domain 1"/>
    <property type="match status" value="2"/>
</dbReference>
<dbReference type="InterPro" id="IPR043128">
    <property type="entry name" value="Rev_trsase/Diguanyl_cyclase"/>
</dbReference>
<dbReference type="Proteomes" id="UP000321393">
    <property type="component" value="Unassembled WGS sequence"/>
</dbReference>
<organism evidence="2 4">
    <name type="scientific">Cucumis melo var. makuwa</name>
    <name type="common">Oriental melon</name>
    <dbReference type="NCBI Taxonomy" id="1194695"/>
    <lineage>
        <taxon>Eukaryota</taxon>
        <taxon>Viridiplantae</taxon>
        <taxon>Streptophyta</taxon>
        <taxon>Embryophyta</taxon>
        <taxon>Tracheophyta</taxon>
        <taxon>Spermatophyta</taxon>
        <taxon>Magnoliopsida</taxon>
        <taxon>eudicotyledons</taxon>
        <taxon>Gunneridae</taxon>
        <taxon>Pentapetalae</taxon>
        <taxon>rosids</taxon>
        <taxon>fabids</taxon>
        <taxon>Cucurbitales</taxon>
        <taxon>Cucurbitaceae</taxon>
        <taxon>Benincaseae</taxon>
        <taxon>Cucumis</taxon>
    </lineage>
</organism>
<dbReference type="InterPro" id="IPR053134">
    <property type="entry name" value="RNA-dir_DNA_polymerase"/>
</dbReference>
<accession>A0A5A7TSN2</accession>
<dbReference type="PROSITE" id="PS50878">
    <property type="entry name" value="RT_POL"/>
    <property type="match status" value="1"/>
</dbReference>
<sequence length="584" mass="66652">MNGLSPWLKTEVDVLEPCGFAQMMKLALKIENRERVRKDCGLISVYGKLPVNSVVGLTNPGTMKVKGKVKNEDVVVLIDLVAFSWSDGSGLEAFGDVPSPRRKKGHNSWDPSLTKKGVSLKSMMKSWEGEDQGFLVECRAIEGKVPVATFYEEKVESPVDNSIPPLLKKIADVFEWSETLPPKRGIEHYIHLKQGTNPVNVRPYRYANQQKEEMERLVDEMLASGVAPAHIQALYKFPIPVIEELFDEFNGANMFFKIDIKAGYHQIRMHQKDVEKTTFHTHEGHREFLVMPFGLTNAPSTFQALTNAVFRPYMRRFVLVFFDDILVYNKGLDEHIQHMELVLEIVRANELYANLGSATLLRREWDIWGTLSLKEGWKWIPRRLGFVQNYGSIAGPLTQLLAVEEWHVSSNHNTKNGLLSCLDTLLKWFINQGLENKAVDALSSVPPTIHLNQISAPALIDLAKIQEEVENDPKLKEIRSIVEQDLEEFPNFTVHQGVLQFKGRKEIVRLHGYPRSIVFDRDRAVYGRLPPPFLYYGDVETPNSTLDQKLKDRDIALGTLKEHLCVAQEKRKKQADLKRRAVEF</sequence>
<comment type="caution">
    <text evidence="2">The sequence shown here is derived from an EMBL/GenBank/DDBJ whole genome shotgun (WGS) entry which is preliminary data.</text>
</comment>
<dbReference type="SUPFAM" id="SSF56672">
    <property type="entry name" value="DNA/RNA polymerases"/>
    <property type="match status" value="1"/>
</dbReference>
<dbReference type="InterPro" id="IPR043502">
    <property type="entry name" value="DNA/RNA_pol_sf"/>
</dbReference>
<evidence type="ECO:0000313" key="5">
    <source>
        <dbReference type="Proteomes" id="UP000321947"/>
    </source>
</evidence>
<evidence type="ECO:0000313" key="4">
    <source>
        <dbReference type="Proteomes" id="UP000321393"/>
    </source>
</evidence>
<dbReference type="CDD" id="cd01647">
    <property type="entry name" value="RT_LTR"/>
    <property type="match status" value="1"/>
</dbReference>